<keyword evidence="1" id="KW-1133">Transmembrane helix</keyword>
<keyword evidence="1" id="KW-0472">Membrane</keyword>
<feature type="transmembrane region" description="Helical" evidence="1">
    <location>
        <begin position="61"/>
        <end position="79"/>
    </location>
</feature>
<accession>A0ABD5P3U2</accession>
<keyword evidence="1" id="KW-0812">Transmembrane</keyword>
<name>A0ABD5P3U2_9EURY</name>
<feature type="transmembrane region" description="Helical" evidence="1">
    <location>
        <begin position="32"/>
        <end position="49"/>
    </location>
</feature>
<organism evidence="2 3">
    <name type="scientific">Natribaculum luteum</name>
    <dbReference type="NCBI Taxonomy" id="1586232"/>
    <lineage>
        <taxon>Archaea</taxon>
        <taxon>Methanobacteriati</taxon>
        <taxon>Methanobacteriota</taxon>
        <taxon>Stenosarchaea group</taxon>
        <taxon>Halobacteria</taxon>
        <taxon>Halobacteriales</taxon>
        <taxon>Natrialbaceae</taxon>
        <taxon>Natribaculum</taxon>
    </lineage>
</organism>
<dbReference type="Proteomes" id="UP001595821">
    <property type="component" value="Unassembled WGS sequence"/>
</dbReference>
<dbReference type="RefSeq" id="WP_246971833.1">
    <property type="nucleotide sequence ID" value="NZ_CP095397.1"/>
</dbReference>
<protein>
    <recommendedName>
        <fullName evidence="4">Phosphatidate cytidylyltransferase</fullName>
    </recommendedName>
</protein>
<dbReference type="AlphaFoldDB" id="A0ABD5P3U2"/>
<evidence type="ECO:0008006" key="4">
    <source>
        <dbReference type="Google" id="ProtNLM"/>
    </source>
</evidence>
<evidence type="ECO:0000313" key="3">
    <source>
        <dbReference type="Proteomes" id="UP001595821"/>
    </source>
</evidence>
<evidence type="ECO:0000313" key="2">
    <source>
        <dbReference type="EMBL" id="MFC4248991.1"/>
    </source>
</evidence>
<comment type="caution">
    <text evidence="2">The sequence shown here is derived from an EMBL/GenBank/DDBJ whole genome shotgun (WGS) entry which is preliminary data.</text>
</comment>
<dbReference type="EMBL" id="JBHSDJ010000129">
    <property type="protein sequence ID" value="MFC4248991.1"/>
    <property type="molecule type" value="Genomic_DNA"/>
</dbReference>
<feature type="transmembrane region" description="Helical" evidence="1">
    <location>
        <begin position="85"/>
        <end position="108"/>
    </location>
</feature>
<sequence>MGARRDGTLALVSLLAFVTAVALVDASLSPPALALGGIGTVAFELLATRDSDLVRRHWERPAVQGIALAAAVGVAAVGARVAPSLVLSAGIGALVAYLVVLASVLGAASVGRS</sequence>
<proteinExistence type="predicted"/>
<reference evidence="2 3" key="1">
    <citation type="journal article" date="2014" name="Int. J. Syst. Evol. Microbiol.">
        <title>Complete genome sequence of Corynebacterium casei LMG S-19264T (=DSM 44701T), isolated from a smear-ripened cheese.</title>
        <authorList>
            <consortium name="US DOE Joint Genome Institute (JGI-PGF)"/>
            <person name="Walter F."/>
            <person name="Albersmeier A."/>
            <person name="Kalinowski J."/>
            <person name="Ruckert C."/>
        </authorList>
    </citation>
    <scope>NUCLEOTIDE SEQUENCE [LARGE SCALE GENOMIC DNA]</scope>
    <source>
        <strain evidence="2 3">IBRC-M 10912</strain>
    </source>
</reference>
<gene>
    <name evidence="2" type="ORF">ACFOZ7_19020</name>
</gene>
<evidence type="ECO:0000256" key="1">
    <source>
        <dbReference type="SAM" id="Phobius"/>
    </source>
</evidence>
<dbReference type="GeneID" id="71852624"/>